<dbReference type="Proteomes" id="UP000499080">
    <property type="component" value="Unassembled WGS sequence"/>
</dbReference>
<gene>
    <name evidence="3" type="ORF">AVEN_113278_1</name>
</gene>
<feature type="transmembrane region" description="Helical" evidence="2">
    <location>
        <begin position="52"/>
        <end position="74"/>
    </location>
</feature>
<feature type="region of interest" description="Disordered" evidence="1">
    <location>
        <begin position="1"/>
        <end position="22"/>
    </location>
</feature>
<evidence type="ECO:0000256" key="1">
    <source>
        <dbReference type="SAM" id="MobiDB-lite"/>
    </source>
</evidence>
<dbReference type="EMBL" id="BGPR01111405">
    <property type="protein sequence ID" value="GBM91958.1"/>
    <property type="molecule type" value="Genomic_DNA"/>
</dbReference>
<proteinExistence type="predicted"/>
<keyword evidence="4" id="KW-1185">Reference proteome</keyword>
<protein>
    <submittedName>
        <fullName evidence="3">Uncharacterized protein</fullName>
    </submittedName>
</protein>
<keyword evidence="2" id="KW-1133">Transmembrane helix</keyword>
<dbReference type="AlphaFoldDB" id="A0A4Y2JR50"/>
<sequence>MFPLTPQQPRRGTNTVNDMSRRSRTGRECDWFLTTGERQLEFQSRYHMGRRLTLSLCLLVVAGNNGVAFTPWVALPGDYTPDVHHPLLPGTPPCRVEASNRSTGTRRSDRGRLGGDLQSTSKHRSFREIPPLIAPTDVLLWILRRSGQGSHL</sequence>
<keyword evidence="2" id="KW-0812">Transmembrane</keyword>
<keyword evidence="2" id="KW-0472">Membrane</keyword>
<reference evidence="3 4" key="1">
    <citation type="journal article" date="2019" name="Sci. Rep.">
        <title>Orb-weaving spider Araneus ventricosus genome elucidates the spidroin gene catalogue.</title>
        <authorList>
            <person name="Kono N."/>
            <person name="Nakamura H."/>
            <person name="Ohtoshi R."/>
            <person name="Moran D.A.P."/>
            <person name="Shinohara A."/>
            <person name="Yoshida Y."/>
            <person name="Fujiwara M."/>
            <person name="Mori M."/>
            <person name="Tomita M."/>
            <person name="Arakawa K."/>
        </authorList>
    </citation>
    <scope>NUCLEOTIDE SEQUENCE [LARGE SCALE GENOMIC DNA]</scope>
</reference>
<organism evidence="3 4">
    <name type="scientific">Araneus ventricosus</name>
    <name type="common">Orbweaver spider</name>
    <name type="synonym">Epeira ventricosa</name>
    <dbReference type="NCBI Taxonomy" id="182803"/>
    <lineage>
        <taxon>Eukaryota</taxon>
        <taxon>Metazoa</taxon>
        <taxon>Ecdysozoa</taxon>
        <taxon>Arthropoda</taxon>
        <taxon>Chelicerata</taxon>
        <taxon>Arachnida</taxon>
        <taxon>Araneae</taxon>
        <taxon>Araneomorphae</taxon>
        <taxon>Entelegynae</taxon>
        <taxon>Araneoidea</taxon>
        <taxon>Araneidae</taxon>
        <taxon>Araneus</taxon>
    </lineage>
</organism>
<feature type="compositionally biased region" description="Polar residues" evidence="1">
    <location>
        <begin position="1"/>
        <end position="18"/>
    </location>
</feature>
<feature type="region of interest" description="Disordered" evidence="1">
    <location>
        <begin position="86"/>
        <end position="122"/>
    </location>
</feature>
<evidence type="ECO:0000313" key="4">
    <source>
        <dbReference type="Proteomes" id="UP000499080"/>
    </source>
</evidence>
<name>A0A4Y2JR50_ARAVE</name>
<comment type="caution">
    <text evidence="3">The sequence shown here is derived from an EMBL/GenBank/DDBJ whole genome shotgun (WGS) entry which is preliminary data.</text>
</comment>
<accession>A0A4Y2JR50</accession>
<dbReference type="OrthoDB" id="6459070at2759"/>
<evidence type="ECO:0000313" key="3">
    <source>
        <dbReference type="EMBL" id="GBM91958.1"/>
    </source>
</evidence>
<evidence type="ECO:0000256" key="2">
    <source>
        <dbReference type="SAM" id="Phobius"/>
    </source>
</evidence>